<keyword evidence="4" id="KW-1185">Reference proteome</keyword>
<feature type="region of interest" description="Disordered" evidence="1">
    <location>
        <begin position="101"/>
        <end position="154"/>
    </location>
</feature>
<comment type="caution">
    <text evidence="3">The sequence shown here is derived from an EMBL/GenBank/DDBJ whole genome shotgun (WGS) entry which is preliminary data.</text>
</comment>
<reference evidence="3 4" key="1">
    <citation type="journal article" date="2017" name="Int. J. Syst. Evol. Microbiol.">
        <title>Bacillus notoginsengisoli sp. nov., a novel bacterium isolated from the rhizosphere of Panax notoginseng.</title>
        <authorList>
            <person name="Zhang M.Y."/>
            <person name="Cheng J."/>
            <person name="Cai Y."/>
            <person name="Zhang T.Y."/>
            <person name="Wu Y.Y."/>
            <person name="Manikprabhu D."/>
            <person name="Li W.J."/>
            <person name="Zhang Y.X."/>
        </authorList>
    </citation>
    <scope>NUCLEOTIDE SEQUENCE [LARGE SCALE GENOMIC DNA]</scope>
    <source>
        <strain evidence="3 4">JCM 30743</strain>
    </source>
</reference>
<feature type="region of interest" description="Disordered" evidence="1">
    <location>
        <begin position="273"/>
        <end position="295"/>
    </location>
</feature>
<organism evidence="3 4">
    <name type="scientific">Neobacillus notoginsengisoli</name>
    <dbReference type="NCBI Taxonomy" id="1578198"/>
    <lineage>
        <taxon>Bacteria</taxon>
        <taxon>Bacillati</taxon>
        <taxon>Bacillota</taxon>
        <taxon>Bacilli</taxon>
        <taxon>Bacillales</taxon>
        <taxon>Bacillaceae</taxon>
        <taxon>Neobacillus</taxon>
    </lineage>
</organism>
<dbReference type="EMBL" id="QWEG01000002">
    <property type="protein sequence ID" value="RHW42727.1"/>
    <property type="molecule type" value="Genomic_DNA"/>
</dbReference>
<feature type="compositionally biased region" description="Polar residues" evidence="1">
    <location>
        <begin position="106"/>
        <end position="116"/>
    </location>
</feature>
<name>A0A417YYY0_9BACI</name>
<keyword evidence="2" id="KW-1133">Transmembrane helix</keyword>
<sequence>MDASTWQIVSIVGYSLAGLLFISAIIMFYKLNIPAIVGDLTGRTAAKQIQEIREQNASTGQKRFQPDAFNLERGLLTEPVKSRSRGLGRISARLSGLLSGEMSGRTVGQDSAKSGGQTFGRINEKVSGRTADGKSGAASGQPVGRTAGASGQTVGRTVVPLMELGARGETIGAARAHVAESQPTEVLADQEPVLYGHEGTMVLSSAADGRFSNQFGQGDGAPVAETEVLGEMGLPVSDSEYSFTEPDILFTEVTAPSGETGLRLEKRESLIPDKSGFSTDIDTNSTDTDTKSTDTDTNFPNKLSFYKDIDAVSSKKEGFLQETGCAAEKGKDHSSEFVIHSSDVVYDSSKKALHSSASRVDSADNETLSSSTEVLVPGTEILSPNTEFLSPELEPLASETEVLSPETELLAPYVTAGTEVLSEEPGGTTILSEATVPASIETRTPIKFKVVKNVVITHTEETL</sequence>
<evidence type="ECO:0000313" key="3">
    <source>
        <dbReference type="EMBL" id="RHW42727.1"/>
    </source>
</evidence>
<proteinExistence type="predicted"/>
<evidence type="ECO:0000256" key="2">
    <source>
        <dbReference type="SAM" id="Phobius"/>
    </source>
</evidence>
<evidence type="ECO:0000313" key="4">
    <source>
        <dbReference type="Proteomes" id="UP000284416"/>
    </source>
</evidence>
<dbReference type="AlphaFoldDB" id="A0A417YYY0"/>
<protein>
    <submittedName>
        <fullName evidence="3">Uncharacterized protein</fullName>
    </submittedName>
</protein>
<dbReference type="Proteomes" id="UP000284416">
    <property type="component" value="Unassembled WGS sequence"/>
</dbReference>
<feature type="transmembrane region" description="Helical" evidence="2">
    <location>
        <begin position="6"/>
        <end position="29"/>
    </location>
</feature>
<dbReference type="RefSeq" id="WP_118919424.1">
    <property type="nucleotide sequence ID" value="NZ_QWEG01000002.1"/>
</dbReference>
<accession>A0A417YYY0</accession>
<evidence type="ECO:0000256" key="1">
    <source>
        <dbReference type="SAM" id="MobiDB-lite"/>
    </source>
</evidence>
<feature type="compositionally biased region" description="Low complexity" evidence="1">
    <location>
        <begin position="278"/>
        <end position="287"/>
    </location>
</feature>
<gene>
    <name evidence="3" type="ORF">D1B31_03845</name>
</gene>
<keyword evidence="2" id="KW-0812">Transmembrane</keyword>
<keyword evidence="2" id="KW-0472">Membrane</keyword>
<dbReference type="OrthoDB" id="2944050at2"/>